<comment type="caution">
    <text evidence="1">The sequence shown here is derived from an EMBL/GenBank/DDBJ whole genome shotgun (WGS) entry which is preliminary data.</text>
</comment>
<evidence type="ECO:0000313" key="2">
    <source>
        <dbReference type="Proteomes" id="UP000789405"/>
    </source>
</evidence>
<evidence type="ECO:0000313" key="1">
    <source>
        <dbReference type="EMBL" id="CAG8788068.1"/>
    </source>
</evidence>
<gene>
    <name evidence="1" type="ORF">DERYTH_LOCUS20824</name>
</gene>
<dbReference type="EMBL" id="CAJVPY010025329">
    <property type="protein sequence ID" value="CAG8788068.1"/>
    <property type="molecule type" value="Genomic_DNA"/>
</dbReference>
<organism evidence="1 2">
    <name type="scientific">Dentiscutata erythropus</name>
    <dbReference type="NCBI Taxonomy" id="1348616"/>
    <lineage>
        <taxon>Eukaryota</taxon>
        <taxon>Fungi</taxon>
        <taxon>Fungi incertae sedis</taxon>
        <taxon>Mucoromycota</taxon>
        <taxon>Glomeromycotina</taxon>
        <taxon>Glomeromycetes</taxon>
        <taxon>Diversisporales</taxon>
        <taxon>Gigasporaceae</taxon>
        <taxon>Dentiscutata</taxon>
    </lineage>
</organism>
<name>A0A9N9P3G2_9GLOM</name>
<dbReference type="OrthoDB" id="10037376at2759"/>
<dbReference type="AlphaFoldDB" id="A0A9N9P3G2"/>
<reference evidence="1" key="1">
    <citation type="submission" date="2021-06" db="EMBL/GenBank/DDBJ databases">
        <authorList>
            <person name="Kallberg Y."/>
            <person name="Tangrot J."/>
            <person name="Rosling A."/>
        </authorList>
    </citation>
    <scope>NUCLEOTIDE SEQUENCE</scope>
    <source>
        <strain evidence="1">MA453B</strain>
    </source>
</reference>
<proteinExistence type="predicted"/>
<accession>A0A9N9P3G2</accession>
<protein>
    <submittedName>
        <fullName evidence="1">22435_t:CDS:1</fullName>
    </submittedName>
</protein>
<dbReference type="Proteomes" id="UP000789405">
    <property type="component" value="Unassembled WGS sequence"/>
</dbReference>
<feature type="non-terminal residue" evidence="1">
    <location>
        <position position="129"/>
    </location>
</feature>
<sequence length="129" mass="14321">SSDYACIVSVINTKNGNTGITAKYSLHSNDSKWADNDDYGVIKFDYNGGLQYKTGCFDWGLDPPNLVRIVTFGYPFDGEMNCWRSLGNEKSNSNSFGYLIGIRSFEDIGEDGATFSYILNLTLINELAL</sequence>
<keyword evidence="2" id="KW-1185">Reference proteome</keyword>